<accession>A0A2S5JF52</accession>
<proteinExistence type="inferred from homology"/>
<evidence type="ECO:0000256" key="3">
    <source>
        <dbReference type="ARBA" id="ARBA00022448"/>
    </source>
</evidence>
<evidence type="ECO:0000313" key="7">
    <source>
        <dbReference type="Proteomes" id="UP000239736"/>
    </source>
</evidence>
<comment type="caution">
    <text evidence="6">The sequence shown here is derived from an EMBL/GenBank/DDBJ whole genome shotgun (WGS) entry which is preliminary data.</text>
</comment>
<reference evidence="6 7" key="1">
    <citation type="submission" date="2018-01" db="EMBL/GenBank/DDBJ databases">
        <title>Genomic Encyclopedia of Archaeal and Bacterial Type Strains, Phase II (KMG-II): from individual species to whole genera.</title>
        <authorList>
            <person name="Goeker M."/>
        </authorList>
    </citation>
    <scope>NUCLEOTIDE SEQUENCE [LARGE SCALE GENOMIC DNA]</scope>
    <source>
        <strain evidence="6 7">DSM 12048</strain>
    </source>
</reference>
<evidence type="ECO:0000259" key="5">
    <source>
        <dbReference type="Pfam" id="PF00496"/>
    </source>
</evidence>
<dbReference type="CDD" id="cd08503">
    <property type="entry name" value="PBP2_NikA_DppA_OppA_like_17"/>
    <property type="match status" value="1"/>
</dbReference>
<dbReference type="Gene3D" id="3.40.190.10">
    <property type="entry name" value="Periplasmic binding protein-like II"/>
    <property type="match status" value="1"/>
</dbReference>
<dbReference type="InterPro" id="IPR039424">
    <property type="entry name" value="SBP_5"/>
</dbReference>
<dbReference type="InterPro" id="IPR006311">
    <property type="entry name" value="TAT_signal"/>
</dbReference>
<gene>
    <name evidence="6" type="ORF">LV82_02378</name>
</gene>
<feature type="domain" description="Solute-binding protein family 5" evidence="5">
    <location>
        <begin position="108"/>
        <end position="453"/>
    </location>
</feature>
<evidence type="ECO:0000256" key="4">
    <source>
        <dbReference type="ARBA" id="ARBA00022729"/>
    </source>
</evidence>
<dbReference type="PANTHER" id="PTHR30290">
    <property type="entry name" value="PERIPLASMIC BINDING COMPONENT OF ABC TRANSPORTER"/>
    <property type="match status" value="1"/>
</dbReference>
<dbReference type="InterPro" id="IPR030678">
    <property type="entry name" value="Peptide/Ni-bd"/>
</dbReference>
<protein>
    <submittedName>
        <fullName evidence="6">Peptide/nickel transport system substrate-binding protein</fullName>
    </submittedName>
</protein>
<evidence type="ECO:0000256" key="1">
    <source>
        <dbReference type="ARBA" id="ARBA00004418"/>
    </source>
</evidence>
<dbReference type="Pfam" id="PF00496">
    <property type="entry name" value="SBP_bac_5"/>
    <property type="match status" value="1"/>
</dbReference>
<keyword evidence="3" id="KW-0813">Transport</keyword>
<keyword evidence="4" id="KW-0732">Signal</keyword>
<dbReference type="Proteomes" id="UP000239736">
    <property type="component" value="Unassembled WGS sequence"/>
</dbReference>
<dbReference type="GO" id="GO:0043190">
    <property type="term" value="C:ATP-binding cassette (ABC) transporter complex"/>
    <property type="evidence" value="ECO:0007669"/>
    <property type="project" value="InterPro"/>
</dbReference>
<sequence>MTGPTAKGIHPAARRYAEEVREGTMSRREFLTRASALGVGTGAAYGLLGLAAPSPAFAQTPKMGGTLRVQMETKAQKDPRTWDWSELANFGRGWLDYLVEYNRDGSLRGMLLESWEANEDATEYLLHVRRGVKWNNGDDFTAADVARNIERWCDATVEGNSMATRMGALVDEATKKAREGAISIVDDHTVKLTLPAPDITIIVGMADYPAAIVHSSYDGGDPSANPIGTGPYLPEVNDVGVRQVLVRNPDHTWWGTEVYGGPYLDRIEYIDLGTDPSSFLAAAEADEIDMLHRTDGDFVEIFDTIGWTKSEAVTAATIAVRFNQQTEPYTDLNVRKALQLAVDNAVVLELGYAGLGSPAENHHVCPIHPEYAKLPPIEFNPAKAKEMIEAAGHADTEFELISIDDSWQAATCDAVAAQLRDAGIKIKRTILPGSTFWNDWLKYPFSATEWNMRPLGVQVLALAYKSGVPWNETGFSNAEFDALLAESMSIADADKRRTVMAKLEKIMQDEGVLIQPYWRNVYRHFKPNVRGADMHPTFEHHHYKWWIEA</sequence>
<dbReference type="GO" id="GO:1904680">
    <property type="term" value="F:peptide transmembrane transporter activity"/>
    <property type="evidence" value="ECO:0007669"/>
    <property type="project" value="TreeGrafter"/>
</dbReference>
<dbReference type="InterPro" id="IPR000914">
    <property type="entry name" value="SBP_5_dom"/>
</dbReference>
<keyword evidence="7" id="KW-1185">Reference proteome</keyword>
<dbReference type="EMBL" id="PRDS01000007">
    <property type="protein sequence ID" value="PPB80093.1"/>
    <property type="molecule type" value="Genomic_DNA"/>
</dbReference>
<dbReference type="PANTHER" id="PTHR30290:SF10">
    <property type="entry name" value="PERIPLASMIC OLIGOPEPTIDE-BINDING PROTEIN-RELATED"/>
    <property type="match status" value="1"/>
</dbReference>
<comment type="similarity">
    <text evidence="2">Belongs to the bacterial solute-binding protein 5 family.</text>
</comment>
<dbReference type="PROSITE" id="PS51318">
    <property type="entry name" value="TAT"/>
    <property type="match status" value="1"/>
</dbReference>
<evidence type="ECO:0000256" key="2">
    <source>
        <dbReference type="ARBA" id="ARBA00005695"/>
    </source>
</evidence>
<name>A0A2S5JF52_9RHOB</name>
<dbReference type="AlphaFoldDB" id="A0A2S5JF52"/>
<evidence type="ECO:0000313" key="6">
    <source>
        <dbReference type="EMBL" id="PPB80093.1"/>
    </source>
</evidence>
<organism evidence="6 7">
    <name type="scientific">Albidovulum inexpectatum</name>
    <dbReference type="NCBI Taxonomy" id="196587"/>
    <lineage>
        <taxon>Bacteria</taxon>
        <taxon>Pseudomonadati</taxon>
        <taxon>Pseudomonadota</taxon>
        <taxon>Alphaproteobacteria</taxon>
        <taxon>Rhodobacterales</taxon>
        <taxon>Paracoccaceae</taxon>
        <taxon>Albidovulum</taxon>
    </lineage>
</organism>
<comment type="subcellular location">
    <subcellularLocation>
        <location evidence="1">Periplasm</location>
    </subcellularLocation>
</comment>
<dbReference type="Gene3D" id="3.10.105.10">
    <property type="entry name" value="Dipeptide-binding Protein, Domain 3"/>
    <property type="match status" value="1"/>
</dbReference>
<dbReference type="PIRSF" id="PIRSF002741">
    <property type="entry name" value="MppA"/>
    <property type="match status" value="1"/>
</dbReference>
<dbReference type="GO" id="GO:0030288">
    <property type="term" value="C:outer membrane-bounded periplasmic space"/>
    <property type="evidence" value="ECO:0007669"/>
    <property type="project" value="UniProtKB-ARBA"/>
</dbReference>
<dbReference type="SUPFAM" id="SSF53850">
    <property type="entry name" value="Periplasmic binding protein-like II"/>
    <property type="match status" value="1"/>
</dbReference>
<dbReference type="GO" id="GO:0015833">
    <property type="term" value="P:peptide transport"/>
    <property type="evidence" value="ECO:0007669"/>
    <property type="project" value="TreeGrafter"/>
</dbReference>
<dbReference type="RefSeq" id="WP_245873152.1">
    <property type="nucleotide sequence ID" value="NZ_PRDS01000007.1"/>
</dbReference>